<reference evidence="1 2" key="3">
    <citation type="journal article" date="2022" name="Microbiol. Spectr.">
        <title>Folding features and dynamics of 3D genome architecture in plant fungal pathogens.</title>
        <authorList>
            <person name="Xia C."/>
        </authorList>
    </citation>
    <scope>NUCLEOTIDE SEQUENCE [LARGE SCALE GENOMIC DNA]</scope>
    <source>
        <strain evidence="1 2">93-210</strain>
    </source>
</reference>
<reference evidence="2" key="2">
    <citation type="journal article" date="2018" name="Mol. Plant Microbe Interact.">
        <title>Genome sequence resources for the wheat stripe rust pathogen (Puccinia striiformis f. sp. tritici) and the barley stripe rust pathogen (Puccinia striiformis f. sp. hordei).</title>
        <authorList>
            <person name="Xia C."/>
            <person name="Wang M."/>
            <person name="Yin C."/>
            <person name="Cornejo O.E."/>
            <person name="Hulbert S.H."/>
            <person name="Chen X."/>
        </authorList>
    </citation>
    <scope>NUCLEOTIDE SEQUENCE [LARGE SCALE GENOMIC DNA]</scope>
    <source>
        <strain evidence="2">93-210</strain>
    </source>
</reference>
<sequence length="124" mass="14850">MINHISTKQKRLLEDLFGSELEDDEDDEEEGFFLLEELTDDEQDQATRRQRLPNKERSHVEGHQKLMQDYFNEGSTYNDRDFKRRFRLRKELFLKIAAAVVDASPYFVQKAVCFFYLFFVHSST</sequence>
<dbReference type="EMBL" id="CM045879">
    <property type="protein sequence ID" value="KAI7938893.1"/>
    <property type="molecule type" value="Genomic_DNA"/>
</dbReference>
<proteinExistence type="predicted"/>
<organism evidence="1 2">
    <name type="scientific">Puccinia striiformis f. sp. tritici</name>
    <dbReference type="NCBI Taxonomy" id="168172"/>
    <lineage>
        <taxon>Eukaryota</taxon>
        <taxon>Fungi</taxon>
        <taxon>Dikarya</taxon>
        <taxon>Basidiomycota</taxon>
        <taxon>Pucciniomycotina</taxon>
        <taxon>Pucciniomycetes</taxon>
        <taxon>Pucciniales</taxon>
        <taxon>Pucciniaceae</taxon>
        <taxon>Puccinia</taxon>
    </lineage>
</organism>
<keyword evidence="2" id="KW-1185">Reference proteome</keyword>
<protein>
    <submittedName>
        <fullName evidence="1">Uncharacterized protein</fullName>
    </submittedName>
</protein>
<accession>A0ACC0DWH5</accession>
<name>A0ACC0DWH5_9BASI</name>
<gene>
    <name evidence="1" type="ORF">MJO28_014472</name>
</gene>
<reference evidence="2" key="1">
    <citation type="journal article" date="2018" name="BMC Genomics">
        <title>Genomic insights into host adaptation between the wheat stripe rust pathogen (Puccinia striiformis f. sp. tritici) and the barley stripe rust pathogen (Puccinia striiformis f. sp. hordei).</title>
        <authorList>
            <person name="Xia C."/>
            <person name="Wang M."/>
            <person name="Yin C."/>
            <person name="Cornejo O.E."/>
            <person name="Hulbert S.H."/>
            <person name="Chen X."/>
        </authorList>
    </citation>
    <scope>NUCLEOTIDE SEQUENCE [LARGE SCALE GENOMIC DNA]</scope>
    <source>
        <strain evidence="2">93-210</strain>
    </source>
</reference>
<dbReference type="Proteomes" id="UP001060170">
    <property type="component" value="Chromosome 15"/>
</dbReference>
<evidence type="ECO:0000313" key="1">
    <source>
        <dbReference type="EMBL" id="KAI7938893.1"/>
    </source>
</evidence>
<comment type="caution">
    <text evidence="1">The sequence shown here is derived from an EMBL/GenBank/DDBJ whole genome shotgun (WGS) entry which is preliminary data.</text>
</comment>
<evidence type="ECO:0000313" key="2">
    <source>
        <dbReference type="Proteomes" id="UP001060170"/>
    </source>
</evidence>